<dbReference type="GO" id="GO:0004190">
    <property type="term" value="F:aspartic-type endopeptidase activity"/>
    <property type="evidence" value="ECO:0007669"/>
    <property type="project" value="TreeGrafter"/>
</dbReference>
<keyword evidence="1" id="KW-0472">Membrane</keyword>
<proteinExistence type="predicted"/>
<dbReference type="InterPro" id="IPR050882">
    <property type="entry name" value="Prepilin_peptidase/N-MTase"/>
</dbReference>
<feature type="transmembrane region" description="Helical" evidence="1">
    <location>
        <begin position="205"/>
        <end position="224"/>
    </location>
</feature>
<keyword evidence="4" id="KW-1185">Reference proteome</keyword>
<dbReference type="GO" id="GO:0005886">
    <property type="term" value="C:plasma membrane"/>
    <property type="evidence" value="ECO:0007669"/>
    <property type="project" value="TreeGrafter"/>
</dbReference>
<dbReference type="KEGG" id="lmu:LBLM1_01495"/>
<feature type="transmembrane region" description="Helical" evidence="1">
    <location>
        <begin position="7"/>
        <end position="27"/>
    </location>
</feature>
<gene>
    <name evidence="3" type="ORF">LBLM1_01495</name>
</gene>
<dbReference type="Pfam" id="PF06750">
    <property type="entry name" value="A24_N_bact"/>
    <property type="match status" value="1"/>
</dbReference>
<dbReference type="HOGENOM" id="CLU_057101_1_1_9"/>
<dbReference type="STRING" id="1130798.LBLM1_01495"/>
<dbReference type="AlphaFoldDB" id="A0A0D4CIZ2"/>
<name>A0A0D4CIZ2_LIMMU</name>
<feature type="domain" description="Prepilin peptidase A24 N-terminal" evidence="2">
    <location>
        <begin position="10"/>
        <end position="90"/>
    </location>
</feature>
<reference evidence="3 4" key="1">
    <citation type="journal article" date="2012" name="J. Bacteriol.">
        <title>Genome sequence of Lactobacillus mucosae LM1, isolated from piglet feces.</title>
        <authorList>
            <person name="Lee J.H."/>
            <person name="Valeriano V.D."/>
            <person name="Shin Y.R."/>
            <person name="Chae J.P."/>
            <person name="Kim G.B."/>
            <person name="Ham J.S."/>
            <person name="Chun J."/>
            <person name="Kang D.K."/>
        </authorList>
    </citation>
    <scope>NUCLEOTIDE SEQUENCE [LARGE SCALE GENOMIC DNA]</scope>
    <source>
        <strain evidence="3 4">LM1</strain>
    </source>
</reference>
<dbReference type="OrthoDB" id="9789291at2"/>
<accession>A0A0D4CIZ2</accession>
<evidence type="ECO:0000313" key="4">
    <source>
        <dbReference type="Proteomes" id="UP000003645"/>
    </source>
</evidence>
<organism evidence="3 4">
    <name type="scientific">Limosilactobacillus mucosae LM1</name>
    <dbReference type="NCBI Taxonomy" id="1130798"/>
    <lineage>
        <taxon>Bacteria</taxon>
        <taxon>Bacillati</taxon>
        <taxon>Bacillota</taxon>
        <taxon>Bacilli</taxon>
        <taxon>Lactobacillales</taxon>
        <taxon>Lactobacillaceae</taxon>
        <taxon>Limosilactobacillus</taxon>
    </lineage>
</organism>
<dbReference type="Proteomes" id="UP000003645">
    <property type="component" value="Chromosome"/>
</dbReference>
<feature type="transmembrane region" description="Helical" evidence="1">
    <location>
        <begin position="173"/>
        <end position="199"/>
    </location>
</feature>
<dbReference type="GO" id="GO:0006465">
    <property type="term" value="P:signal peptide processing"/>
    <property type="evidence" value="ECO:0007669"/>
    <property type="project" value="TreeGrafter"/>
</dbReference>
<evidence type="ECO:0000256" key="1">
    <source>
        <dbReference type="SAM" id="Phobius"/>
    </source>
</evidence>
<dbReference type="EMBL" id="CP011013">
    <property type="protein sequence ID" value="AJT49895.1"/>
    <property type="molecule type" value="Genomic_DNA"/>
</dbReference>
<dbReference type="PANTHER" id="PTHR30487:SF0">
    <property type="entry name" value="PREPILIN LEADER PEPTIDASE_N-METHYLTRANSFERASE-RELATED"/>
    <property type="match status" value="1"/>
</dbReference>
<protein>
    <recommendedName>
        <fullName evidence="2">Prepilin peptidase A24 N-terminal domain-containing protein</fullName>
    </recommendedName>
</protein>
<evidence type="ECO:0000259" key="2">
    <source>
        <dbReference type="Pfam" id="PF06750"/>
    </source>
</evidence>
<feature type="transmembrane region" description="Helical" evidence="1">
    <location>
        <begin position="142"/>
        <end position="161"/>
    </location>
</feature>
<dbReference type="PANTHER" id="PTHR30487">
    <property type="entry name" value="TYPE 4 PREPILIN-LIKE PROTEINS LEADER PEPTIDE-PROCESSING ENZYME"/>
    <property type="match status" value="1"/>
</dbReference>
<keyword evidence="1" id="KW-0812">Transmembrane</keyword>
<feature type="transmembrane region" description="Helical" evidence="1">
    <location>
        <begin position="116"/>
        <end position="136"/>
    </location>
</feature>
<evidence type="ECO:0000313" key="3">
    <source>
        <dbReference type="EMBL" id="AJT49895.1"/>
    </source>
</evidence>
<keyword evidence="1" id="KW-1133">Transmembrane helix</keyword>
<sequence>MIVLKLLATVWGACLASFINTIIWRLLNQISLFDPQRSYCNSCHQQLTWWQLIPVIGWLIQKGRCHFCHASIGCYSTFSELINGWLWYELFILDPKIITALLILSTSLLVCSATDYFAQWIWPIWLIGLFSLFWLLNQRWQWLRLSAAIAILVGLLIMSFLTSNGIGIGDIELIFILQLCTSIKFVATTVLIAAGLGILSLHSRYQALPFVPYLSLGIVITLILTPS</sequence>
<dbReference type="RefSeq" id="WP_006500628.1">
    <property type="nucleotide sequence ID" value="NZ_CP011013.1"/>
</dbReference>
<dbReference type="InterPro" id="IPR010627">
    <property type="entry name" value="Prepilin_pept_A24_N"/>
</dbReference>